<dbReference type="PROSITE" id="PS00018">
    <property type="entry name" value="EF_HAND_1"/>
    <property type="match status" value="1"/>
</dbReference>
<dbReference type="PROSITE" id="PS50222">
    <property type="entry name" value="EF_HAND_2"/>
    <property type="match status" value="1"/>
</dbReference>
<accession>A0A6N6MHF0</accession>
<protein>
    <recommendedName>
        <fullName evidence="1">EF-hand domain-containing protein</fullName>
    </recommendedName>
</protein>
<gene>
    <name evidence="2" type="ORF">F6U93_06780</name>
</gene>
<dbReference type="Proteomes" id="UP000441333">
    <property type="component" value="Unassembled WGS sequence"/>
</dbReference>
<dbReference type="Gene3D" id="2.70.70.10">
    <property type="entry name" value="Glucose Permease (Domain IIA)"/>
    <property type="match status" value="1"/>
</dbReference>
<keyword evidence="3" id="KW-1185">Reference proteome</keyword>
<sequence length="1023" mass="118308">MRVEYPIIPSYGNHPDEIEKEKTNAYHFGHNNRNGFFPLGINNSWHGGIHIEGLGTKVCAIADGRIIAYRFAEDYLPEKDSETAKYSNSFMLIQHDFETPEKIKFRFYSLYMHLQPKKEMVASKDGQNIPDLYAKYVVKIKTNSREMGLKVREYKSEVLEKQKKETHFFAKGTTLKMEYDVCLPPEHWMCGNASYVFCSHNNKVFCVYKGYLTDEVDEFVKVDHYKAKEVNVFGEADYKGTMLFDAVNGNFVGMECYNTELEIEKTKDKAWYKVKGTDHYVLAQDCSKIFKKIKDDVFFKTVENVDVPIKAGQIIGNLGQYNSENCKSYNALHLEVFTDDANLSEFINNTKDKDRITYEVDKGKKLHKGKPCDLLLTNTNVKIFECDGDYTQIGFEDETAVVPYVILNDENKKIKTYVNGVKVRNNVYTIKEADFDEINSQLNHVLPNKQSEVYYINKTGADNVNRTIGYGMKYSGKKFWVKSIEVTGDSGAWVSLRAAINTVFENKPSNHSETVEVLKTSKIIKTAEAKDSQGVLWWHVKTKQEAGWIKKSELTEKNPYNWTDFGWKLLDDTGDQYFYMFGEFVEKSSPHKFVEDIWTQADTDGDKVLSNFELQQVMRNKASLHHVSKLICKHESEWNTWKNIDIFERELKSLFQKGIDEASDPERKQELETQRDKKIKVITNKTGNLCFWDEITTGDLRSKEERKQTYIAAHRKYTPVIRITDNLTVEEQGLAYDFEILDKKRIKRQFPKESNVYHFHPIAFVEQMKMIVGVNITTYFIFYNGNIEKHLSSSLEVNKYKYVYVDDKGSHHEICTTEFFVIKKKKYGVVHYSKPTHAAIIYDENVSEGSTSRRVKYVNNDIAEYGEHPTKGKIWRLYEALDEDVEIVKMPDNLNYSKNGVIIKYQFTSTKRRFTGSGSLAGFIGALAEHQEGIKTTGSCFNEGSCFPSSKHVNGESVDTIYKWDQNKDQKIIDAMKKFHFNERLIGSKKYFENFNNASDGGSLHNSHLHSGEFDNNKIQIIK</sequence>
<dbReference type="InterPro" id="IPR002048">
    <property type="entry name" value="EF_hand_dom"/>
</dbReference>
<dbReference type="EMBL" id="WAAT01000037">
    <property type="protein sequence ID" value="KAB1068400.1"/>
    <property type="molecule type" value="Genomic_DNA"/>
</dbReference>
<comment type="caution">
    <text evidence="2">The sequence shown here is derived from an EMBL/GenBank/DDBJ whole genome shotgun (WGS) entry which is preliminary data.</text>
</comment>
<dbReference type="GO" id="GO:0005509">
    <property type="term" value="F:calcium ion binding"/>
    <property type="evidence" value="ECO:0007669"/>
    <property type="project" value="InterPro"/>
</dbReference>
<proteinExistence type="predicted"/>
<organism evidence="2 3">
    <name type="scientific">Pseudotamlana haliotis</name>
    <dbReference type="NCBI Taxonomy" id="2614804"/>
    <lineage>
        <taxon>Bacteria</taxon>
        <taxon>Pseudomonadati</taxon>
        <taxon>Bacteroidota</taxon>
        <taxon>Flavobacteriia</taxon>
        <taxon>Flavobacteriales</taxon>
        <taxon>Flavobacteriaceae</taxon>
        <taxon>Pseudotamlana</taxon>
    </lineage>
</organism>
<dbReference type="InterPro" id="IPR011055">
    <property type="entry name" value="Dup_hybrid_motif"/>
</dbReference>
<evidence type="ECO:0000313" key="3">
    <source>
        <dbReference type="Proteomes" id="UP000441333"/>
    </source>
</evidence>
<evidence type="ECO:0000259" key="1">
    <source>
        <dbReference type="PROSITE" id="PS50222"/>
    </source>
</evidence>
<dbReference type="RefSeq" id="WP_150938135.1">
    <property type="nucleotide sequence ID" value="NZ_WAAT01000037.1"/>
</dbReference>
<evidence type="ECO:0000313" key="2">
    <source>
        <dbReference type="EMBL" id="KAB1068400.1"/>
    </source>
</evidence>
<dbReference type="AlphaFoldDB" id="A0A6N6MHF0"/>
<dbReference type="InterPro" id="IPR018247">
    <property type="entry name" value="EF_Hand_1_Ca_BS"/>
</dbReference>
<reference evidence="2 3" key="1">
    <citation type="submission" date="2019-09" db="EMBL/GenBank/DDBJ databases">
        <authorList>
            <person name="Cao W.R."/>
        </authorList>
    </citation>
    <scope>NUCLEOTIDE SEQUENCE [LARGE SCALE GENOMIC DNA]</scope>
    <source>
        <strain evidence="2 3">B1N29</strain>
    </source>
</reference>
<feature type="domain" description="EF-hand" evidence="1">
    <location>
        <begin position="589"/>
        <end position="624"/>
    </location>
</feature>
<name>A0A6N6MHF0_9FLAO</name>